<dbReference type="Proteomes" id="UP000014760">
    <property type="component" value="Unassembled WGS sequence"/>
</dbReference>
<accession>R7U482</accession>
<reference evidence="3" key="1">
    <citation type="submission" date="2012-12" db="EMBL/GenBank/DDBJ databases">
        <authorList>
            <person name="Hellsten U."/>
            <person name="Grimwood J."/>
            <person name="Chapman J.A."/>
            <person name="Shapiro H."/>
            <person name="Aerts A."/>
            <person name="Otillar R.P."/>
            <person name="Terry A.Y."/>
            <person name="Boore J.L."/>
            <person name="Simakov O."/>
            <person name="Marletaz F."/>
            <person name="Cho S.-J."/>
            <person name="Edsinger-Gonzales E."/>
            <person name="Havlak P."/>
            <person name="Kuo D.-H."/>
            <person name="Larsson T."/>
            <person name="Lv J."/>
            <person name="Arendt D."/>
            <person name="Savage R."/>
            <person name="Osoegawa K."/>
            <person name="de Jong P."/>
            <person name="Lindberg D.R."/>
            <person name="Seaver E.C."/>
            <person name="Weisblat D.A."/>
            <person name="Putnam N.H."/>
            <person name="Grigoriev I.V."/>
            <person name="Rokhsar D.S."/>
        </authorList>
    </citation>
    <scope>NUCLEOTIDE SEQUENCE</scope>
    <source>
        <strain evidence="3">I ESC-2004</strain>
    </source>
</reference>
<proteinExistence type="predicted"/>
<dbReference type="EnsemblMetazoa" id="CapteT49554">
    <property type="protein sequence ID" value="CapteP49554"/>
    <property type="gene ID" value="CapteG49554"/>
</dbReference>
<name>R7U482_CAPTE</name>
<dbReference type="OrthoDB" id="445826at2759"/>
<feature type="non-terminal residue" evidence="1">
    <location>
        <position position="1"/>
    </location>
</feature>
<dbReference type="AlphaFoldDB" id="R7U482"/>
<evidence type="ECO:0000313" key="1">
    <source>
        <dbReference type="EMBL" id="ELU00779.1"/>
    </source>
</evidence>
<evidence type="ECO:0008006" key="4">
    <source>
        <dbReference type="Google" id="ProtNLM"/>
    </source>
</evidence>
<dbReference type="HOGENOM" id="CLU_118269_4_0_1"/>
<reference evidence="2" key="3">
    <citation type="submission" date="2015-06" db="UniProtKB">
        <authorList>
            <consortium name="EnsemblMetazoa"/>
        </authorList>
    </citation>
    <scope>IDENTIFICATION</scope>
</reference>
<dbReference type="STRING" id="283909.R7U482"/>
<gene>
    <name evidence="1" type="ORF">CAPTEDRAFT_49554</name>
</gene>
<dbReference type="EMBL" id="AMQN01025962">
    <property type="status" value="NOT_ANNOTATED_CDS"/>
    <property type="molecule type" value="Genomic_DNA"/>
</dbReference>
<protein>
    <recommendedName>
        <fullName evidence="4">Reverse transcriptase domain-containing protein</fullName>
    </recommendedName>
</protein>
<reference evidence="1 3" key="2">
    <citation type="journal article" date="2013" name="Nature">
        <title>Insights into bilaterian evolution from three spiralian genomes.</title>
        <authorList>
            <person name="Simakov O."/>
            <person name="Marletaz F."/>
            <person name="Cho S.J."/>
            <person name="Edsinger-Gonzales E."/>
            <person name="Havlak P."/>
            <person name="Hellsten U."/>
            <person name="Kuo D.H."/>
            <person name="Larsson T."/>
            <person name="Lv J."/>
            <person name="Arendt D."/>
            <person name="Savage R."/>
            <person name="Osoegawa K."/>
            <person name="de Jong P."/>
            <person name="Grimwood J."/>
            <person name="Chapman J.A."/>
            <person name="Shapiro H."/>
            <person name="Aerts A."/>
            <person name="Otillar R.P."/>
            <person name="Terry A.Y."/>
            <person name="Boore J.L."/>
            <person name="Grigoriev I.V."/>
            <person name="Lindberg D.R."/>
            <person name="Seaver E.C."/>
            <person name="Weisblat D.A."/>
            <person name="Putnam N.H."/>
            <person name="Rokhsar D.S."/>
        </authorList>
    </citation>
    <scope>NUCLEOTIDE SEQUENCE</scope>
    <source>
        <strain evidence="1 3">I ESC-2004</strain>
    </source>
</reference>
<evidence type="ECO:0000313" key="2">
    <source>
        <dbReference type="EnsemblMetazoa" id="CapteP49554"/>
    </source>
</evidence>
<dbReference type="PANTHER" id="PTHR33395:SF22">
    <property type="entry name" value="REVERSE TRANSCRIPTASE DOMAIN-CONTAINING PROTEIN"/>
    <property type="match status" value="1"/>
</dbReference>
<dbReference type="PANTHER" id="PTHR33395">
    <property type="entry name" value="TRANSCRIPTASE, PUTATIVE-RELATED-RELATED"/>
    <property type="match status" value="1"/>
</dbReference>
<dbReference type="OMA" id="ACIPSDW"/>
<keyword evidence="3" id="KW-1185">Reference proteome</keyword>
<sequence>EGVARILTQLNANKVCAPNGISPVIITKFAHLLSPSLTVLFNILISSKTVPDDWKKSYIVPVFKKGDKQNVKNYRPISLLCTVSKV</sequence>
<dbReference type="EMBL" id="KB305739">
    <property type="protein sequence ID" value="ELU00779.1"/>
    <property type="molecule type" value="Genomic_DNA"/>
</dbReference>
<organism evidence="1">
    <name type="scientific">Capitella teleta</name>
    <name type="common">Polychaete worm</name>
    <dbReference type="NCBI Taxonomy" id="283909"/>
    <lineage>
        <taxon>Eukaryota</taxon>
        <taxon>Metazoa</taxon>
        <taxon>Spiralia</taxon>
        <taxon>Lophotrochozoa</taxon>
        <taxon>Annelida</taxon>
        <taxon>Polychaeta</taxon>
        <taxon>Sedentaria</taxon>
        <taxon>Scolecida</taxon>
        <taxon>Capitellidae</taxon>
        <taxon>Capitella</taxon>
    </lineage>
</organism>
<evidence type="ECO:0000313" key="3">
    <source>
        <dbReference type="Proteomes" id="UP000014760"/>
    </source>
</evidence>
<feature type="non-terminal residue" evidence="1">
    <location>
        <position position="86"/>
    </location>
</feature>